<evidence type="ECO:0000256" key="9">
    <source>
        <dbReference type="SAM" id="MobiDB-lite"/>
    </source>
</evidence>
<sequence>MSRQKELICCGLSREVTIAVLPRLNMEELMFELNRRIQNLDKENSIKDRLVSILRDVMLEEYRQLESMSDSEVSSPDQTTIPMQGQKTTMQENTTTAESLSPDASQQSFGLEFVIKKERDTSSEMLMHTKPNELVLESNKPGEEEPSASCHLLPDNGDVPLEMECHVFEDDQIRQMSQASNPDQTEGNADGRETGFINVGLDQSGEESNEESSEETPFTHSFSKQRKCNKQEKPFMCGECGYRARHKYQLVGHMRTHTGEKSFKCNQCSYKTSFKRNLDKHMNRHTEAESYSCELCVYQTFRKSAFEAHKMGHTGVKPYKCEECDYSTAYKSDLIKHGRRHTGERPYSCQKCDYKATVISNLFSHMRKKHQ</sequence>
<evidence type="ECO:0000256" key="1">
    <source>
        <dbReference type="ARBA" id="ARBA00004123"/>
    </source>
</evidence>
<dbReference type="PANTHER" id="PTHR24392">
    <property type="entry name" value="ZINC FINGER PROTEIN"/>
    <property type="match status" value="1"/>
</dbReference>
<dbReference type="KEGG" id="bfo:118406377"/>
<dbReference type="SMART" id="SM00355">
    <property type="entry name" value="ZnF_C2H2"/>
    <property type="match status" value="5"/>
</dbReference>
<evidence type="ECO:0000256" key="7">
    <source>
        <dbReference type="ARBA" id="ARBA00023242"/>
    </source>
</evidence>
<evidence type="ECO:0000256" key="8">
    <source>
        <dbReference type="PROSITE-ProRule" id="PRU00042"/>
    </source>
</evidence>
<dbReference type="GeneID" id="118406377"/>
<keyword evidence="7" id="KW-0539">Nucleus</keyword>
<organism evidence="11 12">
    <name type="scientific">Branchiostoma floridae</name>
    <name type="common">Florida lancelet</name>
    <name type="synonym">Amphioxus</name>
    <dbReference type="NCBI Taxonomy" id="7739"/>
    <lineage>
        <taxon>Eukaryota</taxon>
        <taxon>Metazoa</taxon>
        <taxon>Chordata</taxon>
        <taxon>Cephalochordata</taxon>
        <taxon>Leptocardii</taxon>
        <taxon>Amphioxiformes</taxon>
        <taxon>Branchiostomatidae</taxon>
        <taxon>Branchiostoma</taxon>
    </lineage>
</organism>
<keyword evidence="11" id="KW-1185">Reference proteome</keyword>
<dbReference type="GO" id="GO:0005634">
    <property type="term" value="C:nucleus"/>
    <property type="evidence" value="ECO:0007669"/>
    <property type="project" value="UniProtKB-SubCell"/>
</dbReference>
<evidence type="ECO:0000256" key="4">
    <source>
        <dbReference type="ARBA" id="ARBA00022771"/>
    </source>
</evidence>
<feature type="domain" description="C2H2-type" evidence="10">
    <location>
        <begin position="347"/>
        <end position="371"/>
    </location>
</feature>
<dbReference type="SUPFAM" id="SSF57667">
    <property type="entry name" value="beta-beta-alpha zinc fingers"/>
    <property type="match status" value="3"/>
</dbReference>
<feature type="region of interest" description="Disordered" evidence="9">
    <location>
        <begin position="66"/>
        <end position="105"/>
    </location>
</feature>
<dbReference type="Pfam" id="PF00096">
    <property type="entry name" value="zf-C2H2"/>
    <property type="match status" value="2"/>
</dbReference>
<dbReference type="FunFam" id="3.30.160.60:FF:002755">
    <property type="entry name" value="Uncharacterized protein"/>
    <property type="match status" value="1"/>
</dbReference>
<proteinExistence type="predicted"/>
<dbReference type="OMA" id="PLEMECH"/>
<dbReference type="Pfam" id="PF13909">
    <property type="entry name" value="zf-H2C2_5"/>
    <property type="match status" value="1"/>
</dbReference>
<dbReference type="RefSeq" id="XP_035662245.1">
    <property type="nucleotide sequence ID" value="XM_035806352.1"/>
</dbReference>
<dbReference type="PROSITE" id="PS50157">
    <property type="entry name" value="ZINC_FINGER_C2H2_2"/>
    <property type="match status" value="5"/>
</dbReference>
<keyword evidence="6" id="KW-0238">DNA-binding</keyword>
<evidence type="ECO:0000256" key="3">
    <source>
        <dbReference type="ARBA" id="ARBA00022737"/>
    </source>
</evidence>
<name>A0A9J7HME4_BRAFL</name>
<evidence type="ECO:0000259" key="10">
    <source>
        <dbReference type="PROSITE" id="PS50157"/>
    </source>
</evidence>
<feature type="region of interest" description="Disordered" evidence="9">
    <location>
        <begin position="177"/>
        <end position="225"/>
    </location>
</feature>
<protein>
    <submittedName>
        <fullName evidence="12">Zinc finger protein 626-like</fullName>
    </submittedName>
</protein>
<keyword evidence="2" id="KW-0479">Metal-binding</keyword>
<evidence type="ECO:0000313" key="11">
    <source>
        <dbReference type="Proteomes" id="UP000001554"/>
    </source>
</evidence>
<dbReference type="InterPro" id="IPR013087">
    <property type="entry name" value="Znf_C2H2_type"/>
</dbReference>
<dbReference type="FunFam" id="3.30.160.60:FF:003702">
    <property type="match status" value="1"/>
</dbReference>
<evidence type="ECO:0000256" key="6">
    <source>
        <dbReference type="ARBA" id="ARBA00023125"/>
    </source>
</evidence>
<reference evidence="11" key="1">
    <citation type="journal article" date="2020" name="Nat. Ecol. Evol.">
        <title>Deeply conserved synteny resolves early events in vertebrate evolution.</title>
        <authorList>
            <person name="Simakov O."/>
            <person name="Marletaz F."/>
            <person name="Yue J.X."/>
            <person name="O'Connell B."/>
            <person name="Jenkins J."/>
            <person name="Brandt A."/>
            <person name="Calef R."/>
            <person name="Tung C.H."/>
            <person name="Huang T.K."/>
            <person name="Schmutz J."/>
            <person name="Satoh N."/>
            <person name="Yu J.K."/>
            <person name="Putnam N.H."/>
            <person name="Green R.E."/>
            <person name="Rokhsar D.S."/>
        </authorList>
    </citation>
    <scope>NUCLEOTIDE SEQUENCE [LARGE SCALE GENOMIC DNA]</scope>
    <source>
        <strain evidence="11">S238N-H82</strain>
    </source>
</reference>
<accession>A0A9J7HME4</accession>
<dbReference type="GO" id="GO:0006357">
    <property type="term" value="P:regulation of transcription by RNA polymerase II"/>
    <property type="evidence" value="ECO:0000318"/>
    <property type="project" value="GO_Central"/>
</dbReference>
<feature type="domain" description="C2H2-type" evidence="10">
    <location>
        <begin position="235"/>
        <end position="262"/>
    </location>
</feature>
<dbReference type="Proteomes" id="UP000001554">
    <property type="component" value="Chromosome 19"/>
</dbReference>
<dbReference type="GO" id="GO:0008270">
    <property type="term" value="F:zinc ion binding"/>
    <property type="evidence" value="ECO:0007669"/>
    <property type="project" value="UniProtKB-KW"/>
</dbReference>
<feature type="domain" description="C2H2-type" evidence="10">
    <location>
        <begin position="291"/>
        <end position="318"/>
    </location>
</feature>
<dbReference type="FunFam" id="3.30.160.60:FF:000604">
    <property type="entry name" value="Histone H4 transcription factor-like Protein"/>
    <property type="match status" value="1"/>
</dbReference>
<feature type="compositionally biased region" description="Acidic residues" evidence="9">
    <location>
        <begin position="204"/>
        <end position="214"/>
    </location>
</feature>
<evidence type="ECO:0000256" key="5">
    <source>
        <dbReference type="ARBA" id="ARBA00022833"/>
    </source>
</evidence>
<keyword evidence="3" id="KW-0677">Repeat</keyword>
<dbReference type="PANTHER" id="PTHR24392:SF31">
    <property type="entry name" value="C2H2-TYPE DOMAIN-CONTAINING PROTEIN"/>
    <property type="match status" value="1"/>
</dbReference>
<dbReference type="FunFam" id="3.30.160.60:FF:000882">
    <property type="entry name" value="Predicted gene, 21060"/>
    <property type="match status" value="1"/>
</dbReference>
<keyword evidence="4 8" id="KW-0863">Zinc-finger</keyword>
<reference evidence="12" key="2">
    <citation type="submission" date="2025-08" db="UniProtKB">
        <authorList>
            <consortium name="RefSeq"/>
        </authorList>
    </citation>
    <scope>IDENTIFICATION</scope>
    <source>
        <strain evidence="12">S238N-H82</strain>
        <tissue evidence="12">Testes</tissue>
    </source>
</reference>
<dbReference type="GO" id="GO:0003677">
    <property type="term" value="F:DNA binding"/>
    <property type="evidence" value="ECO:0007669"/>
    <property type="project" value="UniProtKB-KW"/>
</dbReference>
<dbReference type="InterPro" id="IPR036236">
    <property type="entry name" value="Znf_C2H2_sf"/>
</dbReference>
<feature type="domain" description="C2H2-type" evidence="10">
    <location>
        <begin position="263"/>
        <end position="290"/>
    </location>
</feature>
<dbReference type="Gene3D" id="3.30.160.60">
    <property type="entry name" value="Classic Zinc Finger"/>
    <property type="match status" value="4"/>
</dbReference>
<gene>
    <name evidence="12" type="primary">LOC118406377</name>
</gene>
<comment type="subcellular location">
    <subcellularLocation>
        <location evidence="1">Nucleus</location>
    </subcellularLocation>
</comment>
<feature type="domain" description="C2H2-type" evidence="10">
    <location>
        <begin position="319"/>
        <end position="346"/>
    </location>
</feature>
<evidence type="ECO:0000313" key="12">
    <source>
        <dbReference type="RefSeq" id="XP_035662245.1"/>
    </source>
</evidence>
<dbReference type="AlphaFoldDB" id="A0A9J7HME4"/>
<feature type="compositionally biased region" description="Polar residues" evidence="9">
    <location>
        <begin position="177"/>
        <end position="187"/>
    </location>
</feature>
<evidence type="ECO:0000256" key="2">
    <source>
        <dbReference type="ARBA" id="ARBA00022723"/>
    </source>
</evidence>
<keyword evidence="5" id="KW-0862">Zinc</keyword>
<dbReference type="GO" id="GO:0000981">
    <property type="term" value="F:DNA-binding transcription factor activity, RNA polymerase II-specific"/>
    <property type="evidence" value="ECO:0000318"/>
    <property type="project" value="GO_Central"/>
</dbReference>